<dbReference type="AlphaFoldDB" id="A0A6P1YRI7"/>
<dbReference type="Proteomes" id="UP000464751">
    <property type="component" value="Chromosome"/>
</dbReference>
<name>A0A6P1YRI7_9HYPH</name>
<dbReference type="EMBL" id="CP048630">
    <property type="protein sequence ID" value="QIB35999.1"/>
    <property type="molecule type" value="Genomic_DNA"/>
</dbReference>
<dbReference type="PROSITE" id="PS50405">
    <property type="entry name" value="GST_CTER"/>
    <property type="match status" value="1"/>
</dbReference>
<evidence type="ECO:0000313" key="4">
    <source>
        <dbReference type="Proteomes" id="UP000464751"/>
    </source>
</evidence>
<sequence length="237" mass="26933">MSELQTKPIQLYYWPTPNGWKISIMLEECGLPYEVHPVNIARGEQFKPEFLAFSPNNKIPAILDPQGPGGEPISVFESGAILQYLGRKTGLFYPADERGRVEVDQWLFWQMGGLGPMAGQAHHFRIYAPEKIAYAIDRYTNEVHRLYGVMNKRLADRPYLAGDYSIADIACIGWAKLWERQGQRIEEFPHLGAWIERVLARPAVKRGMAVNAEDRGKIDLASDKEAQRIMFGQRAQG</sequence>
<dbReference type="SFLD" id="SFLDG00358">
    <property type="entry name" value="Main_(cytGST)"/>
    <property type="match status" value="1"/>
</dbReference>
<dbReference type="InterPro" id="IPR004045">
    <property type="entry name" value="Glutathione_S-Trfase_N"/>
</dbReference>
<dbReference type="InterPro" id="IPR036282">
    <property type="entry name" value="Glutathione-S-Trfase_C_sf"/>
</dbReference>
<dbReference type="CDD" id="cd10291">
    <property type="entry name" value="GST_C_YfcG_like"/>
    <property type="match status" value="1"/>
</dbReference>
<dbReference type="SUPFAM" id="SSF52833">
    <property type="entry name" value="Thioredoxin-like"/>
    <property type="match status" value="1"/>
</dbReference>
<dbReference type="InterPro" id="IPR036249">
    <property type="entry name" value="Thioredoxin-like_sf"/>
</dbReference>
<dbReference type="PANTHER" id="PTHR44051:SF19">
    <property type="entry name" value="DISULFIDE-BOND OXIDOREDUCTASE YFCG"/>
    <property type="match status" value="1"/>
</dbReference>
<dbReference type="SFLD" id="SFLDG01151">
    <property type="entry name" value="Main.2:_Nu-like"/>
    <property type="match status" value="1"/>
</dbReference>
<dbReference type="GO" id="GO:0016740">
    <property type="term" value="F:transferase activity"/>
    <property type="evidence" value="ECO:0007669"/>
    <property type="project" value="UniProtKB-KW"/>
</dbReference>
<dbReference type="PANTHER" id="PTHR44051">
    <property type="entry name" value="GLUTATHIONE S-TRANSFERASE-RELATED"/>
    <property type="match status" value="1"/>
</dbReference>
<feature type="domain" description="GST C-terminal" evidence="2">
    <location>
        <begin position="96"/>
        <end position="218"/>
    </location>
</feature>
<evidence type="ECO:0000259" key="1">
    <source>
        <dbReference type="PROSITE" id="PS50404"/>
    </source>
</evidence>
<dbReference type="InterPro" id="IPR010987">
    <property type="entry name" value="Glutathione-S-Trfase_C-like"/>
</dbReference>
<dbReference type="SFLD" id="SFLDS00019">
    <property type="entry name" value="Glutathione_Transferase_(cytos"/>
    <property type="match status" value="1"/>
</dbReference>
<protein>
    <submittedName>
        <fullName evidence="3">Glutathione S-transferase family protein</fullName>
    </submittedName>
</protein>
<gene>
    <name evidence="3" type="ORF">G3A50_00190</name>
</gene>
<reference evidence="3 4" key="1">
    <citation type="submission" date="2020-02" db="EMBL/GenBank/DDBJ databases">
        <authorList>
            <person name="Li G."/>
        </authorList>
    </citation>
    <scope>NUCLEOTIDE SEQUENCE [LARGE SCALE GENOMIC DNA]</scope>
    <source>
        <strain evidence="3 4">DSM 102029</strain>
    </source>
</reference>
<dbReference type="PROSITE" id="PS50404">
    <property type="entry name" value="GST_NTER"/>
    <property type="match status" value="1"/>
</dbReference>
<keyword evidence="4" id="KW-1185">Reference proteome</keyword>
<proteinExistence type="predicted"/>
<accession>A0A6P1YRI7</accession>
<dbReference type="RefSeq" id="WP_163077138.1">
    <property type="nucleotide sequence ID" value="NZ_CP048630.1"/>
</dbReference>
<dbReference type="InterPro" id="IPR004046">
    <property type="entry name" value="GST_C"/>
</dbReference>
<dbReference type="InterPro" id="IPR040079">
    <property type="entry name" value="Glutathione_S-Trfase"/>
</dbReference>
<dbReference type="Gene3D" id="3.40.30.10">
    <property type="entry name" value="Glutaredoxin"/>
    <property type="match status" value="1"/>
</dbReference>
<dbReference type="Pfam" id="PF13409">
    <property type="entry name" value="GST_N_2"/>
    <property type="match status" value="1"/>
</dbReference>
<dbReference type="CDD" id="cd03048">
    <property type="entry name" value="GST_N_Ure2p_like"/>
    <property type="match status" value="1"/>
</dbReference>
<evidence type="ECO:0000259" key="2">
    <source>
        <dbReference type="PROSITE" id="PS50405"/>
    </source>
</evidence>
<dbReference type="Pfam" id="PF00043">
    <property type="entry name" value="GST_C"/>
    <property type="match status" value="1"/>
</dbReference>
<dbReference type="Gene3D" id="1.20.1050.10">
    <property type="match status" value="1"/>
</dbReference>
<evidence type="ECO:0000313" key="3">
    <source>
        <dbReference type="EMBL" id="QIB35999.1"/>
    </source>
</evidence>
<keyword evidence="3" id="KW-0808">Transferase</keyword>
<dbReference type="KEGG" id="apra:G3A50_00190"/>
<dbReference type="SUPFAM" id="SSF47616">
    <property type="entry name" value="GST C-terminal domain-like"/>
    <property type="match status" value="1"/>
</dbReference>
<organism evidence="3 4">
    <name type="scientific">Ancylobacter pratisalsi</name>
    <dbReference type="NCBI Taxonomy" id="1745854"/>
    <lineage>
        <taxon>Bacteria</taxon>
        <taxon>Pseudomonadati</taxon>
        <taxon>Pseudomonadota</taxon>
        <taxon>Alphaproteobacteria</taxon>
        <taxon>Hyphomicrobiales</taxon>
        <taxon>Xanthobacteraceae</taxon>
        <taxon>Ancylobacter</taxon>
    </lineage>
</organism>
<feature type="domain" description="GST N-terminal" evidence="1">
    <location>
        <begin position="6"/>
        <end position="93"/>
    </location>
</feature>